<dbReference type="GO" id="GO:0008324">
    <property type="term" value="F:monoatomic cation transmembrane transporter activity"/>
    <property type="evidence" value="ECO:0007669"/>
    <property type="project" value="InterPro"/>
</dbReference>
<comment type="subcellular location">
    <subcellularLocation>
        <location evidence="1">Endomembrane system</location>
        <topology evidence="1">Multi-pass membrane protein</topology>
    </subcellularLocation>
</comment>
<evidence type="ECO:0000256" key="11">
    <source>
        <dbReference type="SAM" id="Phobius"/>
    </source>
</evidence>
<keyword evidence="9" id="KW-0406">Ion transport</keyword>
<organism evidence="13 14">
    <name type="scientific">Hanamia caeni</name>
    <dbReference type="NCBI Taxonomy" id="2294116"/>
    <lineage>
        <taxon>Bacteria</taxon>
        <taxon>Pseudomonadati</taxon>
        <taxon>Bacteroidota</taxon>
        <taxon>Chitinophagia</taxon>
        <taxon>Chitinophagales</taxon>
        <taxon>Chitinophagaceae</taxon>
        <taxon>Hanamia</taxon>
    </lineage>
</organism>
<comment type="similarity">
    <text evidence="2">Belongs to the monovalent cation:proton antiporter 2 (CPA2) transporter (TC 2.A.37) family.</text>
</comment>
<dbReference type="Gene3D" id="3.40.50.720">
    <property type="entry name" value="NAD(P)-binding Rossmann-like Domain"/>
    <property type="match status" value="1"/>
</dbReference>
<evidence type="ECO:0000256" key="1">
    <source>
        <dbReference type="ARBA" id="ARBA00004127"/>
    </source>
</evidence>
<feature type="domain" description="RCK N-terminal" evidence="12">
    <location>
        <begin position="415"/>
        <end position="539"/>
    </location>
</feature>
<keyword evidence="6 11" id="KW-0812">Transmembrane</keyword>
<feature type="transmembrane region" description="Helical" evidence="11">
    <location>
        <begin position="32"/>
        <end position="51"/>
    </location>
</feature>
<feature type="transmembrane region" description="Helical" evidence="11">
    <location>
        <begin position="228"/>
        <end position="244"/>
    </location>
</feature>
<dbReference type="RefSeq" id="WP_123119124.1">
    <property type="nucleotide sequence ID" value="NZ_RJJR01000001.1"/>
</dbReference>
<evidence type="ECO:0000256" key="7">
    <source>
        <dbReference type="ARBA" id="ARBA00022958"/>
    </source>
</evidence>
<evidence type="ECO:0000259" key="12">
    <source>
        <dbReference type="PROSITE" id="PS51201"/>
    </source>
</evidence>
<evidence type="ECO:0000256" key="10">
    <source>
        <dbReference type="ARBA" id="ARBA00023136"/>
    </source>
</evidence>
<dbReference type="EMBL" id="RJJR01000001">
    <property type="protein sequence ID" value="RNI40233.1"/>
    <property type="molecule type" value="Genomic_DNA"/>
</dbReference>
<dbReference type="Gene3D" id="1.20.1530.20">
    <property type="match status" value="1"/>
</dbReference>
<keyword evidence="14" id="KW-1185">Reference proteome</keyword>
<evidence type="ECO:0000256" key="8">
    <source>
        <dbReference type="ARBA" id="ARBA00022989"/>
    </source>
</evidence>
<evidence type="ECO:0000256" key="9">
    <source>
        <dbReference type="ARBA" id="ARBA00023065"/>
    </source>
</evidence>
<keyword evidence="10 11" id="KW-0472">Membrane</keyword>
<dbReference type="PROSITE" id="PS51201">
    <property type="entry name" value="RCK_N"/>
    <property type="match status" value="1"/>
</dbReference>
<sequence length="618" mass="67941">MDQHQFLLQAIIFLTVAVIFVPVAKKLGLGSVLGYLLAGVVIGPFILGFVGNEGESILHFAEFGVVLMLFLIGLELQPELLWKLRKSILGLGVMQLILTTACIAALAMAFGFGWQHSLVLGMILSMSSTAIVLQILTEKGLMKTAAGQSAFSVLLFQDVAVIPILAILPLFGKIASGSTAVIEHSETWVDGKPGWLQGLIVFGSIAAIIVVGRLLIRPLLRIVAKTEMREIFTALALLIVIAIAELMTQIGLSPALGAFLAGVVLANSEYRHELESDIEPFKGLLLGIFFMAVGASINFHLLADQKWAVISWVLLLIFIKSAVLLLLGKFLKMGAKQNFIFSFSLSQVGEFAFVLLSFSMQQGILPPDTVSLMIAVVAISMGLTPIVMLLNEKIILPRVGIGIKPEREADVIDERNKVIIAGFGHFGSTVGRFLKSNKIEATYLDMNSDRVDILRKMGFKVFYGDASRHELLDFAGAKDASIIIIAIGSAEKRLEVVETVKKHFPHLHMLVRSTNRYDAYEQMNAGLLHIYRETLDTSLRVGVDAMSLLGYRKYTARHLANTFFKYDEEALKRLSSIRDQEVYINEIRKSTGELELLMASDNQFAIQADIVMEEEDPS</sequence>
<dbReference type="InterPro" id="IPR038770">
    <property type="entry name" value="Na+/solute_symporter_sf"/>
</dbReference>
<feature type="transmembrane region" description="Helical" evidence="11">
    <location>
        <begin position="195"/>
        <end position="216"/>
    </location>
</feature>
<dbReference type="InterPro" id="IPR003148">
    <property type="entry name" value="RCK_N"/>
</dbReference>
<comment type="caution">
    <text evidence="13">The sequence shown here is derived from an EMBL/GenBank/DDBJ whole genome shotgun (WGS) entry which is preliminary data.</text>
</comment>
<dbReference type="SUPFAM" id="SSF51735">
    <property type="entry name" value="NAD(P)-binding Rossmann-fold domains"/>
    <property type="match status" value="1"/>
</dbReference>
<feature type="transmembrane region" description="Helical" evidence="11">
    <location>
        <begin position="307"/>
        <end position="327"/>
    </location>
</feature>
<evidence type="ECO:0000256" key="4">
    <source>
        <dbReference type="ARBA" id="ARBA00022449"/>
    </source>
</evidence>
<evidence type="ECO:0000313" key="13">
    <source>
        <dbReference type="EMBL" id="RNI40233.1"/>
    </source>
</evidence>
<dbReference type="AlphaFoldDB" id="A0A3M9NSP2"/>
<keyword evidence="5" id="KW-0633">Potassium transport</keyword>
<feature type="transmembrane region" description="Helical" evidence="11">
    <location>
        <begin position="149"/>
        <end position="175"/>
    </location>
</feature>
<dbReference type="OrthoDB" id="9781411at2"/>
<feature type="transmembrane region" description="Helical" evidence="11">
    <location>
        <begin position="370"/>
        <end position="390"/>
    </location>
</feature>
<dbReference type="InterPro" id="IPR036291">
    <property type="entry name" value="NAD(P)-bd_dom_sf"/>
</dbReference>
<name>A0A3M9NSP2_9BACT</name>
<dbReference type="NCBIfam" id="TIGR00932">
    <property type="entry name" value="2a37"/>
    <property type="match status" value="1"/>
</dbReference>
<dbReference type="Proteomes" id="UP000267223">
    <property type="component" value="Unassembled WGS sequence"/>
</dbReference>
<dbReference type="GO" id="GO:0015297">
    <property type="term" value="F:antiporter activity"/>
    <property type="evidence" value="ECO:0007669"/>
    <property type="project" value="UniProtKB-KW"/>
</dbReference>
<dbReference type="GO" id="GO:0006813">
    <property type="term" value="P:potassium ion transport"/>
    <property type="evidence" value="ECO:0007669"/>
    <property type="project" value="UniProtKB-KW"/>
</dbReference>
<keyword evidence="4" id="KW-0050">Antiport</keyword>
<feature type="transmembrane region" description="Helical" evidence="11">
    <location>
        <begin position="88"/>
        <end position="112"/>
    </location>
</feature>
<dbReference type="PANTHER" id="PTHR46157">
    <property type="entry name" value="K(+) EFFLUX ANTIPORTER 3, CHLOROPLASTIC"/>
    <property type="match status" value="1"/>
</dbReference>
<dbReference type="GO" id="GO:1902600">
    <property type="term" value="P:proton transmembrane transport"/>
    <property type="evidence" value="ECO:0007669"/>
    <property type="project" value="InterPro"/>
</dbReference>
<protein>
    <submittedName>
        <fullName evidence="13">Potassium transporter</fullName>
    </submittedName>
</protein>
<evidence type="ECO:0000256" key="6">
    <source>
        <dbReference type="ARBA" id="ARBA00022692"/>
    </source>
</evidence>
<dbReference type="GO" id="GO:0012505">
    <property type="term" value="C:endomembrane system"/>
    <property type="evidence" value="ECO:0007669"/>
    <property type="project" value="UniProtKB-SubCell"/>
</dbReference>
<dbReference type="Pfam" id="PF00999">
    <property type="entry name" value="Na_H_Exchanger"/>
    <property type="match status" value="1"/>
</dbReference>
<feature type="transmembrane region" description="Helical" evidence="11">
    <location>
        <begin position="6"/>
        <end position="25"/>
    </location>
</feature>
<feature type="transmembrane region" description="Helical" evidence="11">
    <location>
        <begin position="118"/>
        <end position="137"/>
    </location>
</feature>
<dbReference type="GO" id="GO:0005886">
    <property type="term" value="C:plasma membrane"/>
    <property type="evidence" value="ECO:0007669"/>
    <property type="project" value="TreeGrafter"/>
</dbReference>
<dbReference type="PANTHER" id="PTHR46157:SF4">
    <property type="entry name" value="K(+) EFFLUX ANTIPORTER 3, CHLOROPLASTIC"/>
    <property type="match status" value="1"/>
</dbReference>
<keyword evidence="7" id="KW-0630">Potassium</keyword>
<evidence type="ECO:0000256" key="2">
    <source>
        <dbReference type="ARBA" id="ARBA00005551"/>
    </source>
</evidence>
<reference evidence="13 14" key="1">
    <citation type="submission" date="2018-11" db="EMBL/GenBank/DDBJ databases">
        <title>Draft genome sequence of Ferruginibacter sp. BO-59.</title>
        <authorList>
            <person name="Im W.T."/>
        </authorList>
    </citation>
    <scope>NUCLEOTIDE SEQUENCE [LARGE SCALE GENOMIC DNA]</scope>
    <source>
        <strain evidence="13 14">BO-59</strain>
    </source>
</reference>
<evidence type="ECO:0000256" key="3">
    <source>
        <dbReference type="ARBA" id="ARBA00022448"/>
    </source>
</evidence>
<feature type="transmembrane region" description="Helical" evidence="11">
    <location>
        <begin position="57"/>
        <end position="76"/>
    </location>
</feature>
<dbReference type="Pfam" id="PF02254">
    <property type="entry name" value="TrkA_N"/>
    <property type="match status" value="1"/>
</dbReference>
<dbReference type="InterPro" id="IPR004771">
    <property type="entry name" value="K/H_exchanger"/>
</dbReference>
<accession>A0A3M9NSP2</accession>
<keyword evidence="8 11" id="KW-1133">Transmembrane helix</keyword>
<dbReference type="FunFam" id="3.40.50.720:FF:000036">
    <property type="entry name" value="Glutathione-regulated potassium-efflux system protein KefB"/>
    <property type="match status" value="1"/>
</dbReference>
<feature type="transmembrane region" description="Helical" evidence="11">
    <location>
        <begin position="280"/>
        <end position="301"/>
    </location>
</feature>
<gene>
    <name evidence="13" type="ORF">EFY79_02750</name>
</gene>
<evidence type="ECO:0000256" key="5">
    <source>
        <dbReference type="ARBA" id="ARBA00022538"/>
    </source>
</evidence>
<dbReference type="InterPro" id="IPR006153">
    <property type="entry name" value="Cation/H_exchanger_TM"/>
</dbReference>
<proteinExistence type="inferred from homology"/>
<evidence type="ECO:0000313" key="14">
    <source>
        <dbReference type="Proteomes" id="UP000267223"/>
    </source>
</evidence>
<keyword evidence="3" id="KW-0813">Transport</keyword>